<dbReference type="InterPro" id="IPR014729">
    <property type="entry name" value="Rossmann-like_a/b/a_fold"/>
</dbReference>
<name>A0A7X9FQ18_9DELT</name>
<dbReference type="GO" id="GO:0005524">
    <property type="term" value="F:ATP binding"/>
    <property type="evidence" value="ECO:0007669"/>
    <property type="project" value="UniProtKB-KW"/>
</dbReference>
<evidence type="ECO:0000313" key="11">
    <source>
        <dbReference type="EMBL" id="NMC62131.1"/>
    </source>
</evidence>
<evidence type="ECO:0000256" key="1">
    <source>
        <dbReference type="ARBA" id="ARBA00005594"/>
    </source>
</evidence>
<comment type="similarity">
    <text evidence="1">Belongs to the class-I aminoacyl-tRNA synthetase family.</text>
</comment>
<keyword evidence="4" id="KW-0547">Nucleotide-binding</keyword>
<dbReference type="AlphaFoldDB" id="A0A7X9FQ18"/>
<evidence type="ECO:0000256" key="2">
    <source>
        <dbReference type="ARBA" id="ARBA00013164"/>
    </source>
</evidence>
<evidence type="ECO:0000256" key="4">
    <source>
        <dbReference type="ARBA" id="ARBA00022741"/>
    </source>
</evidence>
<dbReference type="InterPro" id="IPR013155">
    <property type="entry name" value="M/V/L/I-tRNA-synth_anticd-bd"/>
</dbReference>
<comment type="catalytic activity">
    <reaction evidence="8">
        <text>tRNA(Leu) + L-leucine + ATP = L-leucyl-tRNA(Leu) + AMP + diphosphate</text>
        <dbReference type="Rhea" id="RHEA:11688"/>
        <dbReference type="Rhea" id="RHEA-COMP:9613"/>
        <dbReference type="Rhea" id="RHEA-COMP:9622"/>
        <dbReference type="ChEBI" id="CHEBI:30616"/>
        <dbReference type="ChEBI" id="CHEBI:33019"/>
        <dbReference type="ChEBI" id="CHEBI:57427"/>
        <dbReference type="ChEBI" id="CHEBI:78442"/>
        <dbReference type="ChEBI" id="CHEBI:78494"/>
        <dbReference type="ChEBI" id="CHEBI:456215"/>
        <dbReference type="EC" id="6.1.1.4"/>
    </reaction>
</comment>
<sequence>DGTHGAMDESELPLLLPKVNDYQPTGTGESPLAKAEEWLNVQDPKTGMKGTRETNTMPNWAGSCWYYLRFIDPHNEKAGWDPELEKAWMPVDFYVGGAEHAVLHLLYARFWHKVLFDLGFVSTREPFQRLYNQGMLLSYAYKDKRGALVPVDEVENDANGNPFHKKTGQSVERIVAKMSKSLRNVVNPDEVIKEYGVDTLRLYLMFMGPVDSSRIWDSKAIMGIYRFLKRMWNCFNAHANRGYAEKDSEFGRRELHKLIKRISEDTENISFNTAIAGFMEFLGATSMETFTKESLGVVAKLLSPYAPHLAEEVWVMLGNTPCVALQDWPSYNPEYIKENSVTVVIQIDGKKRGTMNVPVSISEDAMRNEAIKALSNTPYALRGDERLITVYQQGTTVPRLINVVRK</sequence>
<evidence type="ECO:0000259" key="10">
    <source>
        <dbReference type="Pfam" id="PF08264"/>
    </source>
</evidence>
<dbReference type="EMBL" id="JAAZON010000119">
    <property type="protein sequence ID" value="NMC62131.1"/>
    <property type="molecule type" value="Genomic_DNA"/>
</dbReference>
<dbReference type="InterPro" id="IPR009080">
    <property type="entry name" value="tRNAsynth_Ia_anticodon-bd"/>
</dbReference>
<evidence type="ECO:0000256" key="8">
    <source>
        <dbReference type="ARBA" id="ARBA00047469"/>
    </source>
</evidence>
<dbReference type="CDD" id="cd07958">
    <property type="entry name" value="Anticodon_Ia_Leu_BEm"/>
    <property type="match status" value="1"/>
</dbReference>
<dbReference type="PANTHER" id="PTHR43740">
    <property type="entry name" value="LEUCYL-TRNA SYNTHETASE"/>
    <property type="match status" value="1"/>
</dbReference>
<evidence type="ECO:0000313" key="12">
    <source>
        <dbReference type="Proteomes" id="UP000524246"/>
    </source>
</evidence>
<reference evidence="11 12" key="1">
    <citation type="journal article" date="2020" name="Biotechnol. Biofuels">
        <title>New insights from the biogas microbiome by comprehensive genome-resolved metagenomics of nearly 1600 species originating from multiple anaerobic digesters.</title>
        <authorList>
            <person name="Campanaro S."/>
            <person name="Treu L."/>
            <person name="Rodriguez-R L.M."/>
            <person name="Kovalovszki A."/>
            <person name="Ziels R.M."/>
            <person name="Maus I."/>
            <person name="Zhu X."/>
            <person name="Kougias P.G."/>
            <person name="Basile A."/>
            <person name="Luo G."/>
            <person name="Schluter A."/>
            <person name="Konstantinidis K.T."/>
            <person name="Angelidaki I."/>
        </authorList>
    </citation>
    <scope>NUCLEOTIDE SEQUENCE [LARGE SCALE GENOMIC DNA]</scope>
    <source>
        <strain evidence="11">AS27yjCOA_65</strain>
    </source>
</reference>
<dbReference type="EC" id="6.1.1.4" evidence="2"/>
<proteinExistence type="inferred from homology"/>
<feature type="non-terminal residue" evidence="11">
    <location>
        <position position="1"/>
    </location>
</feature>
<dbReference type="Gene3D" id="3.40.50.620">
    <property type="entry name" value="HUPs"/>
    <property type="match status" value="1"/>
</dbReference>
<keyword evidence="7" id="KW-0030">Aminoacyl-tRNA synthetase</keyword>
<dbReference type="InterPro" id="IPR002302">
    <property type="entry name" value="Leu-tRNA-ligase"/>
</dbReference>
<dbReference type="SUPFAM" id="SSF47323">
    <property type="entry name" value="Anticodon-binding domain of a subclass of class I aminoacyl-tRNA synthetases"/>
    <property type="match status" value="1"/>
</dbReference>
<dbReference type="PANTHER" id="PTHR43740:SF2">
    <property type="entry name" value="LEUCINE--TRNA LIGASE, MITOCHONDRIAL"/>
    <property type="match status" value="1"/>
</dbReference>
<accession>A0A7X9FQ18</accession>
<keyword evidence="5" id="KW-0067">ATP-binding</keyword>
<dbReference type="PRINTS" id="PR00985">
    <property type="entry name" value="TRNASYNTHLEU"/>
</dbReference>
<comment type="caution">
    <text evidence="11">The sequence shown here is derived from an EMBL/GenBank/DDBJ whole genome shotgun (WGS) entry which is preliminary data.</text>
</comment>
<gene>
    <name evidence="11" type="ORF">GYA55_03090</name>
</gene>
<dbReference type="Pfam" id="PF08264">
    <property type="entry name" value="Anticodon_1"/>
    <property type="match status" value="1"/>
</dbReference>
<dbReference type="Gene3D" id="1.10.730.10">
    <property type="entry name" value="Isoleucyl-tRNA Synthetase, Domain 1"/>
    <property type="match status" value="1"/>
</dbReference>
<evidence type="ECO:0000256" key="5">
    <source>
        <dbReference type="ARBA" id="ARBA00022840"/>
    </source>
</evidence>
<organism evidence="11 12">
    <name type="scientific">SAR324 cluster bacterium</name>
    <dbReference type="NCBI Taxonomy" id="2024889"/>
    <lineage>
        <taxon>Bacteria</taxon>
        <taxon>Deltaproteobacteria</taxon>
        <taxon>SAR324 cluster</taxon>
    </lineage>
</organism>
<evidence type="ECO:0000259" key="9">
    <source>
        <dbReference type="Pfam" id="PF00133"/>
    </source>
</evidence>
<keyword evidence="6" id="KW-0648">Protein biosynthesis</keyword>
<protein>
    <recommendedName>
        <fullName evidence="2">leucine--tRNA ligase</fullName>
        <ecNumber evidence="2">6.1.1.4</ecNumber>
    </recommendedName>
</protein>
<dbReference type="Pfam" id="PF00133">
    <property type="entry name" value="tRNA-synt_1"/>
    <property type="match status" value="1"/>
</dbReference>
<evidence type="ECO:0000256" key="6">
    <source>
        <dbReference type="ARBA" id="ARBA00022917"/>
    </source>
</evidence>
<evidence type="ECO:0000256" key="7">
    <source>
        <dbReference type="ARBA" id="ARBA00023146"/>
    </source>
</evidence>
<dbReference type="GO" id="GO:0006429">
    <property type="term" value="P:leucyl-tRNA aminoacylation"/>
    <property type="evidence" value="ECO:0007669"/>
    <property type="project" value="InterPro"/>
</dbReference>
<dbReference type="Proteomes" id="UP000524246">
    <property type="component" value="Unassembled WGS sequence"/>
</dbReference>
<dbReference type="GO" id="GO:0005829">
    <property type="term" value="C:cytosol"/>
    <property type="evidence" value="ECO:0007669"/>
    <property type="project" value="TreeGrafter"/>
</dbReference>
<evidence type="ECO:0000256" key="3">
    <source>
        <dbReference type="ARBA" id="ARBA00022598"/>
    </source>
</evidence>
<feature type="domain" description="Aminoacyl-tRNA synthetase class Ia" evidence="9">
    <location>
        <begin position="177"/>
        <end position="205"/>
    </location>
</feature>
<dbReference type="GO" id="GO:0004823">
    <property type="term" value="F:leucine-tRNA ligase activity"/>
    <property type="evidence" value="ECO:0007669"/>
    <property type="project" value="UniProtKB-EC"/>
</dbReference>
<keyword evidence="3 11" id="KW-0436">Ligase</keyword>
<dbReference type="FunFam" id="1.10.730.10:FF:000002">
    <property type="entry name" value="Leucine--tRNA ligase"/>
    <property type="match status" value="1"/>
</dbReference>
<dbReference type="InterPro" id="IPR002300">
    <property type="entry name" value="aa-tRNA-synth_Ia"/>
</dbReference>
<feature type="domain" description="Methionyl/Valyl/Leucyl/Isoleucyl-tRNA synthetase anticodon-binding" evidence="10">
    <location>
        <begin position="253"/>
        <end position="362"/>
    </location>
</feature>
<dbReference type="SUPFAM" id="SSF52374">
    <property type="entry name" value="Nucleotidylyl transferase"/>
    <property type="match status" value="1"/>
</dbReference>